<evidence type="ECO:0000256" key="2">
    <source>
        <dbReference type="ARBA" id="ARBA00023315"/>
    </source>
</evidence>
<accession>A0A9X2XGM1</accession>
<dbReference type="InterPro" id="IPR000182">
    <property type="entry name" value="GNAT_dom"/>
</dbReference>
<name>A0A9X2XGM1_9PSED</name>
<dbReference type="Pfam" id="PF00583">
    <property type="entry name" value="Acetyltransf_1"/>
    <property type="match status" value="1"/>
</dbReference>
<gene>
    <name evidence="4" type="ORF">OC940_09910</name>
</gene>
<dbReference type="Proteomes" id="UP001139955">
    <property type="component" value="Unassembled WGS sequence"/>
</dbReference>
<protein>
    <submittedName>
        <fullName evidence="4">GNAT family N-acetyltransferase</fullName>
    </submittedName>
</protein>
<dbReference type="CDD" id="cd04301">
    <property type="entry name" value="NAT_SF"/>
    <property type="match status" value="1"/>
</dbReference>
<dbReference type="EMBL" id="JAOSKY010000004">
    <property type="protein sequence ID" value="MCU7248114.1"/>
    <property type="molecule type" value="Genomic_DNA"/>
</dbReference>
<feature type="domain" description="N-acetyltransferase" evidence="3">
    <location>
        <begin position="5"/>
        <end position="166"/>
    </location>
</feature>
<evidence type="ECO:0000259" key="3">
    <source>
        <dbReference type="PROSITE" id="PS51186"/>
    </source>
</evidence>
<dbReference type="InterPro" id="IPR050832">
    <property type="entry name" value="Bact_Acetyltransf"/>
</dbReference>
<dbReference type="GO" id="GO:0016747">
    <property type="term" value="F:acyltransferase activity, transferring groups other than amino-acyl groups"/>
    <property type="evidence" value="ECO:0007669"/>
    <property type="project" value="InterPro"/>
</dbReference>
<proteinExistence type="predicted"/>
<reference evidence="4" key="2">
    <citation type="journal article" date="2023" name="mSystems">
        <title>Charting the Lipopeptidome of Nonpathogenic Pseudomonas.</title>
        <authorList>
            <person name="Cesa-Luna C."/>
            <person name="Geudens N."/>
            <person name="Girard L."/>
            <person name="De Roo V."/>
            <person name="Maklad H.R."/>
            <person name="Martins J.C."/>
            <person name="Hofte M."/>
            <person name="De Mot R."/>
        </authorList>
    </citation>
    <scope>NUCLEOTIDE SEQUENCE</scope>
    <source>
        <strain evidence="4">B1M3-32</strain>
    </source>
</reference>
<keyword evidence="5" id="KW-1185">Reference proteome</keyword>
<sequence length="168" mass="18549">MSEQPIIQAVSGADIPEILDFVLEARAGLFPKLSASGMLDDLARFAEVYLQGEGRFLIARHAGRIVASIGYLGYDRRFPNLAYPGLKVVEGVRLFVVPTLRRSGLAGALYRSLKAMALADGVEMIYLHTHPFLPGAIDFWLRQGFEIIAVDADPVWQTTHMHNRPIAS</sequence>
<organism evidence="4 5">
    <name type="scientific">Pseudomonas koreensis</name>
    <dbReference type="NCBI Taxonomy" id="198620"/>
    <lineage>
        <taxon>Bacteria</taxon>
        <taxon>Pseudomonadati</taxon>
        <taxon>Pseudomonadota</taxon>
        <taxon>Gammaproteobacteria</taxon>
        <taxon>Pseudomonadales</taxon>
        <taxon>Pseudomonadaceae</taxon>
        <taxon>Pseudomonas</taxon>
    </lineage>
</organism>
<dbReference type="RefSeq" id="WP_301621772.1">
    <property type="nucleotide sequence ID" value="NZ_JAOSKY010000004.1"/>
</dbReference>
<comment type="caution">
    <text evidence="4">The sequence shown here is derived from an EMBL/GenBank/DDBJ whole genome shotgun (WGS) entry which is preliminary data.</text>
</comment>
<keyword evidence="1" id="KW-0808">Transferase</keyword>
<dbReference type="PANTHER" id="PTHR43877">
    <property type="entry name" value="AMINOALKYLPHOSPHONATE N-ACETYLTRANSFERASE-RELATED-RELATED"/>
    <property type="match status" value="1"/>
</dbReference>
<dbReference type="Gene3D" id="3.40.630.30">
    <property type="match status" value="1"/>
</dbReference>
<evidence type="ECO:0000313" key="4">
    <source>
        <dbReference type="EMBL" id="MCU7248114.1"/>
    </source>
</evidence>
<dbReference type="SUPFAM" id="SSF55729">
    <property type="entry name" value="Acyl-CoA N-acyltransferases (Nat)"/>
    <property type="match status" value="1"/>
</dbReference>
<dbReference type="InterPro" id="IPR016181">
    <property type="entry name" value="Acyl_CoA_acyltransferase"/>
</dbReference>
<dbReference type="AlphaFoldDB" id="A0A9X2XGM1"/>
<evidence type="ECO:0000256" key="1">
    <source>
        <dbReference type="ARBA" id="ARBA00022679"/>
    </source>
</evidence>
<dbReference type="PROSITE" id="PS51186">
    <property type="entry name" value="GNAT"/>
    <property type="match status" value="1"/>
</dbReference>
<keyword evidence="2" id="KW-0012">Acyltransferase</keyword>
<evidence type="ECO:0000313" key="5">
    <source>
        <dbReference type="Proteomes" id="UP001139955"/>
    </source>
</evidence>
<reference evidence="4" key="1">
    <citation type="submission" date="2022-09" db="EMBL/GenBank/DDBJ databases">
        <authorList>
            <person name="Cesa-Luna C."/>
            <person name="Girard L."/>
            <person name="Lood C."/>
            <person name="Hofte M."/>
            <person name="De Mot R."/>
        </authorList>
    </citation>
    <scope>NUCLEOTIDE SEQUENCE</scope>
    <source>
        <strain evidence="4">B1M3-32</strain>
    </source>
</reference>